<proteinExistence type="predicted"/>
<dbReference type="Pfam" id="PF01436">
    <property type="entry name" value="NHL"/>
    <property type="match status" value="1"/>
</dbReference>
<reference evidence="3" key="1">
    <citation type="journal article" date="2020" name="Nat. Ecol. Evol.">
        <title>Deeply conserved synteny resolves early events in vertebrate evolution.</title>
        <authorList>
            <person name="Simakov O."/>
            <person name="Marletaz F."/>
            <person name="Yue J.X."/>
            <person name="O'Connell B."/>
            <person name="Jenkins J."/>
            <person name="Brandt A."/>
            <person name="Calef R."/>
            <person name="Tung C.H."/>
            <person name="Huang T.K."/>
            <person name="Schmutz J."/>
            <person name="Satoh N."/>
            <person name="Yu J.K."/>
            <person name="Putnam N.H."/>
            <person name="Green R.E."/>
            <person name="Rokhsar D.S."/>
        </authorList>
    </citation>
    <scope>NUCLEOTIDE SEQUENCE [LARGE SCALE GENOMIC DNA]</scope>
    <source>
        <strain evidence="3">S238N-H82</strain>
    </source>
</reference>
<dbReference type="AlphaFoldDB" id="A0A9J7LH68"/>
<dbReference type="GO" id="GO:0061630">
    <property type="term" value="F:ubiquitin protein ligase activity"/>
    <property type="evidence" value="ECO:0000318"/>
    <property type="project" value="GO_Central"/>
</dbReference>
<keyword evidence="1" id="KW-0677">Repeat</keyword>
<dbReference type="PANTHER" id="PTHR24104:SF50">
    <property type="entry name" value="SMP-30_GLUCONOLACTONASE_LRE-LIKE REGION DOMAIN-CONTAINING PROTEIN"/>
    <property type="match status" value="1"/>
</dbReference>
<dbReference type="OrthoDB" id="6137886at2759"/>
<dbReference type="PANTHER" id="PTHR24104">
    <property type="entry name" value="E3 UBIQUITIN-PROTEIN LIGASE NHLRC1-RELATED"/>
    <property type="match status" value="1"/>
</dbReference>
<gene>
    <name evidence="4" type="primary">LOC118420248</name>
</gene>
<dbReference type="GO" id="GO:0043161">
    <property type="term" value="P:proteasome-mediated ubiquitin-dependent protein catabolic process"/>
    <property type="evidence" value="ECO:0000318"/>
    <property type="project" value="GO_Central"/>
</dbReference>
<name>A0A9J7LH68_BRAFL</name>
<evidence type="ECO:0000313" key="4">
    <source>
        <dbReference type="RefSeq" id="XP_035682869.1"/>
    </source>
</evidence>
<dbReference type="FunFam" id="2.120.10.30:FF:000064">
    <property type="entry name" value="Uncharacterized protein"/>
    <property type="match status" value="1"/>
</dbReference>
<accession>A0A9J7LH68</accession>
<feature type="compositionally biased region" description="Polar residues" evidence="2">
    <location>
        <begin position="8"/>
        <end position="22"/>
    </location>
</feature>
<dbReference type="SUPFAM" id="SSF63829">
    <property type="entry name" value="Calcium-dependent phosphotriesterase"/>
    <property type="match status" value="1"/>
</dbReference>
<dbReference type="RefSeq" id="XP_035682869.1">
    <property type="nucleotide sequence ID" value="XM_035826976.1"/>
</dbReference>
<dbReference type="InterPro" id="IPR011042">
    <property type="entry name" value="6-blade_b-propeller_TolB-like"/>
</dbReference>
<dbReference type="Gene3D" id="2.120.10.30">
    <property type="entry name" value="TolB, C-terminal domain"/>
    <property type="match status" value="1"/>
</dbReference>
<dbReference type="InterPro" id="IPR001258">
    <property type="entry name" value="NHL_repeat"/>
</dbReference>
<reference evidence="4" key="2">
    <citation type="submission" date="2025-08" db="UniProtKB">
        <authorList>
            <consortium name="RefSeq"/>
        </authorList>
    </citation>
    <scope>IDENTIFICATION</scope>
    <source>
        <strain evidence="4">S238N-H82</strain>
        <tissue evidence="4">Testes</tissue>
    </source>
</reference>
<protein>
    <submittedName>
        <fullName evidence="4">Tripartite motif-containing protein 3-like</fullName>
    </submittedName>
</protein>
<dbReference type="KEGG" id="bfo:118420248"/>
<evidence type="ECO:0000256" key="2">
    <source>
        <dbReference type="SAM" id="MobiDB-lite"/>
    </source>
</evidence>
<dbReference type="GO" id="GO:0000209">
    <property type="term" value="P:protein polyubiquitination"/>
    <property type="evidence" value="ECO:0000318"/>
    <property type="project" value="GO_Central"/>
</dbReference>
<organism evidence="3 4">
    <name type="scientific">Branchiostoma floridae</name>
    <name type="common">Florida lancelet</name>
    <name type="synonym">Amphioxus</name>
    <dbReference type="NCBI Taxonomy" id="7739"/>
    <lineage>
        <taxon>Eukaryota</taxon>
        <taxon>Metazoa</taxon>
        <taxon>Chordata</taxon>
        <taxon>Cephalochordata</taxon>
        <taxon>Leptocardii</taxon>
        <taxon>Amphioxiformes</taxon>
        <taxon>Branchiostomatidae</taxon>
        <taxon>Branchiostoma</taxon>
    </lineage>
</organism>
<evidence type="ECO:0000256" key="1">
    <source>
        <dbReference type="ARBA" id="ARBA00022737"/>
    </source>
</evidence>
<sequence length="334" mass="36793">MADLRAPSTVNSANGSAASTPTSHDDTMAATTTLQDPHDRNVKSEKIVFKRKAIGSLNREKFSDVPYVAVSADNKIFVTSVTGQIQIFAMNGAFLHFFSTVVPGENMHKIMYPCGLAFDQKGHLWVVGREGSKDRDSHFNTTVVQYSPEGLPLTTFQVRTFESEWNKRMYDAVGTGNNTIIVTVNNDVRSEIVIFLPNGSLYQRFAVKDISAITAVVSDRDGNILTTDSLNHIARVLNRSGHELFQFGGYDLMGSDEGVLRSPHGICVDTFGHIIVTNYGNERVDMFTRLGEFVRTVADSIMAWSLAIGQGGQLVVTDRYRLSVTVFPPQTVLS</sequence>
<evidence type="ECO:0000313" key="3">
    <source>
        <dbReference type="Proteomes" id="UP000001554"/>
    </source>
</evidence>
<feature type="region of interest" description="Disordered" evidence="2">
    <location>
        <begin position="1"/>
        <end position="37"/>
    </location>
</feature>
<dbReference type="InterPro" id="IPR050952">
    <property type="entry name" value="TRIM-NHL_E3_ligases"/>
</dbReference>
<dbReference type="CDD" id="cd05819">
    <property type="entry name" value="NHL"/>
    <property type="match status" value="1"/>
</dbReference>
<keyword evidence="3" id="KW-1185">Reference proteome</keyword>
<dbReference type="GeneID" id="118420248"/>
<dbReference type="Proteomes" id="UP000001554">
    <property type="component" value="Chromosome 7"/>
</dbReference>